<organism evidence="2 3">
    <name type="scientific">Dissophora globulifera</name>
    <dbReference type="NCBI Taxonomy" id="979702"/>
    <lineage>
        <taxon>Eukaryota</taxon>
        <taxon>Fungi</taxon>
        <taxon>Fungi incertae sedis</taxon>
        <taxon>Mucoromycota</taxon>
        <taxon>Mortierellomycotina</taxon>
        <taxon>Mortierellomycetes</taxon>
        <taxon>Mortierellales</taxon>
        <taxon>Mortierellaceae</taxon>
        <taxon>Dissophora</taxon>
    </lineage>
</organism>
<dbReference type="GO" id="GO:0016853">
    <property type="term" value="F:isomerase activity"/>
    <property type="evidence" value="ECO:0007669"/>
    <property type="project" value="TreeGrafter"/>
</dbReference>
<dbReference type="EMBL" id="JAAAIP010000169">
    <property type="protein sequence ID" value="KAG0323915.1"/>
    <property type="molecule type" value="Genomic_DNA"/>
</dbReference>
<comment type="caution">
    <text evidence="2">The sequence shown here is derived from an EMBL/GenBank/DDBJ whole genome shotgun (WGS) entry which is preliminary data.</text>
</comment>
<dbReference type="GO" id="GO:0005737">
    <property type="term" value="C:cytoplasm"/>
    <property type="evidence" value="ECO:0007669"/>
    <property type="project" value="TreeGrafter"/>
</dbReference>
<name>A0A9P6RN19_9FUNG</name>
<accession>A0A9P6RN19</accession>
<evidence type="ECO:0008006" key="4">
    <source>
        <dbReference type="Google" id="ProtNLM"/>
    </source>
</evidence>
<dbReference type="Proteomes" id="UP000738325">
    <property type="component" value="Unassembled WGS sequence"/>
</dbReference>
<evidence type="ECO:0000256" key="1">
    <source>
        <dbReference type="PIRSR" id="PIRSR016184-1"/>
    </source>
</evidence>
<keyword evidence="3" id="KW-1185">Reference proteome</keyword>
<dbReference type="OrthoDB" id="75169at2759"/>
<reference evidence="2" key="1">
    <citation type="journal article" date="2020" name="Fungal Divers.">
        <title>Resolving the Mortierellaceae phylogeny through synthesis of multi-gene phylogenetics and phylogenomics.</title>
        <authorList>
            <person name="Vandepol N."/>
            <person name="Liber J."/>
            <person name="Desiro A."/>
            <person name="Na H."/>
            <person name="Kennedy M."/>
            <person name="Barry K."/>
            <person name="Grigoriev I.V."/>
            <person name="Miller A.N."/>
            <person name="O'Donnell K."/>
            <person name="Stajich J.E."/>
            <person name="Bonito G."/>
        </authorList>
    </citation>
    <scope>NUCLEOTIDE SEQUENCE</scope>
    <source>
        <strain evidence="2">REB-010B</strain>
    </source>
</reference>
<dbReference type="Gene3D" id="3.10.310.10">
    <property type="entry name" value="Diaminopimelate Epimerase, Chain A, domain 1"/>
    <property type="match status" value="2"/>
</dbReference>
<dbReference type="PIRSF" id="PIRSF016184">
    <property type="entry name" value="PhzC_PhzF"/>
    <property type="match status" value="1"/>
</dbReference>
<protein>
    <recommendedName>
        <fullName evidence="4">Phenazine biosynthesis PhzC/PhzF protein</fullName>
    </recommendedName>
</protein>
<gene>
    <name evidence="2" type="ORF">BGZ99_002331</name>
</gene>
<sequence length="305" mass="33186">MSSAPTTYPFYQVDVFTDKAYYGNPLAVVVLLDTSLPVPTDAQMARFANWTNLSETTFLLPPTDPSKADYKVRIFTPASELPFAGHPTLGTCRTFLEYTKDKTKHSNSGTTTRKIVQECGVGLVELLHNIQNDTLAFVAPPLTQSGPVDPQLIQIACDAMGLDSKTDILDSQWIVCGPDWFALVVKDSDTLMRANSSPTEQSKKLKFGAIARYPQDQINDPSTDPLFEVRTFPHAINVAEDPVTGSFNAGMAQWLIGSGLAPPSYVASQGAAMGRQGKIYVNRDETGKIWIGGQTVFCVQGTVVI</sequence>
<feature type="active site" evidence="1">
    <location>
        <position position="55"/>
    </location>
</feature>
<dbReference type="NCBIfam" id="TIGR00654">
    <property type="entry name" value="PhzF_family"/>
    <property type="match status" value="1"/>
</dbReference>
<dbReference type="InterPro" id="IPR003719">
    <property type="entry name" value="Phenazine_PhzF-like"/>
</dbReference>
<evidence type="ECO:0000313" key="3">
    <source>
        <dbReference type="Proteomes" id="UP000738325"/>
    </source>
</evidence>
<dbReference type="PANTHER" id="PTHR13774">
    <property type="entry name" value="PHENAZINE BIOSYNTHESIS PROTEIN"/>
    <property type="match status" value="1"/>
</dbReference>
<dbReference type="SUPFAM" id="SSF54506">
    <property type="entry name" value="Diaminopimelate epimerase-like"/>
    <property type="match status" value="1"/>
</dbReference>
<dbReference type="PANTHER" id="PTHR13774:SF32">
    <property type="entry name" value="ANTISENSE-ENHANCING SEQUENCE 1"/>
    <property type="match status" value="1"/>
</dbReference>
<dbReference type="AlphaFoldDB" id="A0A9P6RN19"/>
<proteinExistence type="predicted"/>
<evidence type="ECO:0000313" key="2">
    <source>
        <dbReference type="EMBL" id="KAG0323915.1"/>
    </source>
</evidence>
<dbReference type="Pfam" id="PF02567">
    <property type="entry name" value="PhzC-PhzF"/>
    <property type="match status" value="1"/>
</dbReference>